<name>A0A178IHX2_9BACT</name>
<sequence>MQESLARYARLGVVYHMLYSRCMSDPDYHVATLEKFLRRTDIETFDFCLPYGSERQARLVPSIKASGMQNIVYATHLVPLRKISFASDSYFEQAQMRMIIADMVEQAGACGCSGFIFASGGPAYARGAQANHDAFYDFCCWLCEALAKHNIDALLEPFDYDFDKSYLYGPLDKNIELVERVARNFPNIGIELDIAHLPLMREELVSSIRRSAKWLKRVHLGNCVMKDTADPFYGDRHPPVGYPGGEIDVPQLQIALQALLDTGFLSTKKRGDVVLELNPFPGRSEDESVVDNFQRVSLAWQAVRSSPIA</sequence>
<proteinExistence type="predicted"/>
<dbReference type="InterPro" id="IPR013022">
    <property type="entry name" value="Xyl_isomerase-like_TIM-brl"/>
</dbReference>
<dbReference type="InterPro" id="IPR036237">
    <property type="entry name" value="Xyl_isomerase-like_sf"/>
</dbReference>
<evidence type="ECO:0000259" key="1">
    <source>
        <dbReference type="Pfam" id="PF01261"/>
    </source>
</evidence>
<dbReference type="Gene3D" id="3.20.20.150">
    <property type="entry name" value="Divalent-metal-dependent TIM barrel enzymes"/>
    <property type="match status" value="1"/>
</dbReference>
<dbReference type="Pfam" id="PF01261">
    <property type="entry name" value="AP_endonuc_2"/>
    <property type="match status" value="1"/>
</dbReference>
<gene>
    <name evidence="2" type="ORF">AW736_15630</name>
</gene>
<accession>A0A178IHX2</accession>
<keyword evidence="3" id="KW-1185">Reference proteome</keyword>
<dbReference type="OrthoDB" id="6622255at2"/>
<dbReference type="Proteomes" id="UP000078486">
    <property type="component" value="Unassembled WGS sequence"/>
</dbReference>
<organism evidence="2 3">
    <name type="scientific">Termitidicoccus mucosus</name>
    <dbReference type="NCBI Taxonomy" id="1184151"/>
    <lineage>
        <taxon>Bacteria</taxon>
        <taxon>Pseudomonadati</taxon>
        <taxon>Verrucomicrobiota</taxon>
        <taxon>Opitutia</taxon>
        <taxon>Opitutales</taxon>
        <taxon>Opitutaceae</taxon>
        <taxon>Termitidicoccus</taxon>
    </lineage>
</organism>
<reference evidence="2 3" key="1">
    <citation type="submission" date="2016-01" db="EMBL/GenBank/DDBJ databases">
        <title>High potential of lignocellulose degradation of a new Verrucomicrobia species.</title>
        <authorList>
            <person name="Wang Y."/>
            <person name="Shi Y."/>
            <person name="Qiu Z."/>
            <person name="Liu S."/>
            <person name="Yang H."/>
        </authorList>
    </citation>
    <scope>NUCLEOTIDE SEQUENCE [LARGE SCALE GENOMIC DNA]</scope>
    <source>
        <strain evidence="2 3">TSB47</strain>
    </source>
</reference>
<dbReference type="EMBL" id="LRRQ01000125">
    <property type="protein sequence ID" value="OAM88666.1"/>
    <property type="molecule type" value="Genomic_DNA"/>
</dbReference>
<protein>
    <recommendedName>
        <fullName evidence="1">Xylose isomerase-like TIM barrel domain-containing protein</fullName>
    </recommendedName>
</protein>
<evidence type="ECO:0000313" key="2">
    <source>
        <dbReference type="EMBL" id="OAM88666.1"/>
    </source>
</evidence>
<dbReference type="STRING" id="1184151.AW736_15630"/>
<dbReference type="AlphaFoldDB" id="A0A178IHX2"/>
<comment type="caution">
    <text evidence="2">The sequence shown here is derived from an EMBL/GenBank/DDBJ whole genome shotgun (WGS) entry which is preliminary data.</text>
</comment>
<feature type="domain" description="Xylose isomerase-like TIM barrel" evidence="1">
    <location>
        <begin position="47"/>
        <end position="252"/>
    </location>
</feature>
<evidence type="ECO:0000313" key="3">
    <source>
        <dbReference type="Proteomes" id="UP000078486"/>
    </source>
</evidence>
<dbReference type="SUPFAM" id="SSF51658">
    <property type="entry name" value="Xylose isomerase-like"/>
    <property type="match status" value="1"/>
</dbReference>
<dbReference type="RefSeq" id="WP_068771242.1">
    <property type="nucleotide sequence ID" value="NZ_CP109796.1"/>
</dbReference>